<dbReference type="Proteomes" id="UP000183200">
    <property type="component" value="Unassembled WGS sequence"/>
</dbReference>
<keyword evidence="2" id="KW-1185">Reference proteome</keyword>
<organism evidence="1 2">
    <name type="scientific">Pedobacter steynii</name>
    <dbReference type="NCBI Taxonomy" id="430522"/>
    <lineage>
        <taxon>Bacteria</taxon>
        <taxon>Pseudomonadati</taxon>
        <taxon>Bacteroidota</taxon>
        <taxon>Sphingobacteriia</taxon>
        <taxon>Sphingobacteriales</taxon>
        <taxon>Sphingobacteriaceae</taxon>
        <taxon>Pedobacter</taxon>
    </lineage>
</organism>
<evidence type="ECO:0000313" key="1">
    <source>
        <dbReference type="EMBL" id="SDM18651.1"/>
    </source>
</evidence>
<evidence type="ECO:0000313" key="2">
    <source>
        <dbReference type="Proteomes" id="UP000183200"/>
    </source>
</evidence>
<protein>
    <recommendedName>
        <fullName evidence="3">DUF4288 domain-containing protein</fullName>
    </recommendedName>
</protein>
<name>A0A1G9R6A3_9SPHI</name>
<reference evidence="2" key="1">
    <citation type="submission" date="2016-10" db="EMBL/GenBank/DDBJ databases">
        <authorList>
            <person name="Varghese N."/>
            <person name="Submissions S."/>
        </authorList>
    </citation>
    <scope>NUCLEOTIDE SEQUENCE [LARGE SCALE GENOMIC DNA]</scope>
    <source>
        <strain evidence="2">DSM 19110</strain>
    </source>
</reference>
<gene>
    <name evidence="1" type="ORF">SAMN05421820_103136</name>
</gene>
<dbReference type="InterPro" id="IPR025630">
    <property type="entry name" value="DUF4288"/>
</dbReference>
<dbReference type="STRING" id="430522.BFS30_01065"/>
<proteinExistence type="predicted"/>
<accession>A0A1G9R6A3</accession>
<dbReference type="RefSeq" id="WP_172664771.1">
    <property type="nucleotide sequence ID" value="NZ_FNGY01000003.1"/>
</dbReference>
<dbReference type="Pfam" id="PF14119">
    <property type="entry name" value="DUF4288"/>
    <property type="match status" value="1"/>
</dbReference>
<sequence>MKWFALRYIFQIISGDGNYASQFDEQLRLIQAKDAQEALNKGEGQSGNFHRPFRNCKGELVKWEFICIADLYEIEAPGDGSEIASVLHEPEDMANFLDELKRREAFLHQSISIKNPN</sequence>
<dbReference type="AlphaFoldDB" id="A0A1G9R6A3"/>
<dbReference type="EMBL" id="FNGY01000003">
    <property type="protein sequence ID" value="SDM18651.1"/>
    <property type="molecule type" value="Genomic_DNA"/>
</dbReference>
<evidence type="ECO:0008006" key="3">
    <source>
        <dbReference type="Google" id="ProtNLM"/>
    </source>
</evidence>